<proteinExistence type="predicted"/>
<keyword evidence="2" id="KW-1185">Reference proteome</keyword>
<protein>
    <recommendedName>
        <fullName evidence="3">Transposase</fullName>
    </recommendedName>
</protein>
<evidence type="ECO:0000313" key="1">
    <source>
        <dbReference type="EMBL" id="MDF3299580.1"/>
    </source>
</evidence>
<organism evidence="1 2">
    <name type="scientific">Streptomyces tropicalis</name>
    <dbReference type="NCBI Taxonomy" id="3034234"/>
    <lineage>
        <taxon>Bacteria</taxon>
        <taxon>Bacillati</taxon>
        <taxon>Actinomycetota</taxon>
        <taxon>Actinomycetes</taxon>
        <taxon>Kitasatosporales</taxon>
        <taxon>Streptomycetaceae</taxon>
        <taxon>Streptomyces</taxon>
    </lineage>
</organism>
<reference evidence="1 2" key="1">
    <citation type="submission" date="2023-03" db="EMBL/GenBank/DDBJ databases">
        <title>Draft genome sequence of Streptomyces sp. K1PA1 isolated from peat swamp forest in Thailand.</title>
        <authorList>
            <person name="Klaysubun C."/>
            <person name="Duangmal K."/>
        </authorList>
    </citation>
    <scope>NUCLEOTIDE SEQUENCE [LARGE SCALE GENOMIC DNA]</scope>
    <source>
        <strain evidence="1 2">K1PA1</strain>
    </source>
</reference>
<dbReference type="Proteomes" id="UP001221150">
    <property type="component" value="Unassembled WGS sequence"/>
</dbReference>
<name>A0ABT6A4K3_9ACTN</name>
<gene>
    <name evidence="1" type="ORF">P3H78_13245</name>
</gene>
<comment type="caution">
    <text evidence="1">The sequence shown here is derived from an EMBL/GenBank/DDBJ whole genome shotgun (WGS) entry which is preliminary data.</text>
</comment>
<sequence>MTVKLLVDLHRRKITTWREDDHRREQPIRMRKAAGPLVAAVLDEMAAPHLEHLLLDVTRPALRPLPTQALVHGDATHPALASAARQPGLAVSGAPVAPVRAAIAGVTAFTKPCRVFDRTDVCGIDCWGRSNPFRHAP</sequence>
<dbReference type="RefSeq" id="WP_276109130.1">
    <property type="nucleotide sequence ID" value="NZ_JARJBB010000005.1"/>
</dbReference>
<evidence type="ECO:0008006" key="3">
    <source>
        <dbReference type="Google" id="ProtNLM"/>
    </source>
</evidence>
<dbReference type="EMBL" id="JARJBB010000005">
    <property type="protein sequence ID" value="MDF3299580.1"/>
    <property type="molecule type" value="Genomic_DNA"/>
</dbReference>
<evidence type="ECO:0000313" key="2">
    <source>
        <dbReference type="Proteomes" id="UP001221150"/>
    </source>
</evidence>
<accession>A0ABT6A4K3</accession>